<dbReference type="EMBL" id="PSYR01000002">
    <property type="protein sequence ID" value="RCN56765.1"/>
    <property type="molecule type" value="Genomic_DNA"/>
</dbReference>
<name>A0A1C2FYH0_9GAMM</name>
<reference evidence="3 4" key="1">
    <citation type="submission" date="2018-02" db="EMBL/GenBank/DDBJ databases">
        <title>Insights into the biology of acidophilic members of the Acidiferrobacteraceae family derived from comparative genomic analyses.</title>
        <authorList>
            <person name="Issotta F."/>
            <person name="Thyssen C."/>
            <person name="Mena C."/>
            <person name="Moya A."/>
            <person name="Bellenberg S."/>
            <person name="Sproer C."/>
            <person name="Covarrubias P.C."/>
            <person name="Sand W."/>
            <person name="Quatrini R."/>
            <person name="Vera M."/>
        </authorList>
    </citation>
    <scope>NUCLEOTIDE SEQUENCE [LARGE SCALE GENOMIC DNA]</scope>
    <source>
        <strain evidence="4">m-1</strain>
    </source>
</reference>
<keyword evidence="4" id="KW-1185">Reference proteome</keyword>
<dbReference type="Gene3D" id="1.10.287.660">
    <property type="entry name" value="Helix hairpin bin"/>
    <property type="match status" value="1"/>
</dbReference>
<comment type="caution">
    <text evidence="3">The sequence shown here is derived from an EMBL/GenBank/DDBJ whole genome shotgun (WGS) entry which is preliminary data.</text>
</comment>
<dbReference type="Proteomes" id="UP000253250">
    <property type="component" value="Unassembled WGS sequence"/>
</dbReference>
<dbReference type="STRING" id="163359.A9R16_03995"/>
<evidence type="ECO:0000256" key="2">
    <source>
        <dbReference type="ARBA" id="ARBA00044954"/>
    </source>
</evidence>
<accession>A0A1C2FYH0</accession>
<dbReference type="AlphaFoldDB" id="A0A1C2FYH0"/>
<keyword evidence="1" id="KW-0535">Nitrogen fixation</keyword>
<dbReference type="Pfam" id="PF05082">
    <property type="entry name" value="Rop-like"/>
    <property type="match status" value="1"/>
</dbReference>
<evidence type="ECO:0000256" key="1">
    <source>
        <dbReference type="ARBA" id="ARBA00023231"/>
    </source>
</evidence>
<evidence type="ECO:0000313" key="4">
    <source>
        <dbReference type="Proteomes" id="UP000253250"/>
    </source>
</evidence>
<gene>
    <name evidence="3" type="ORF">C4900_13450</name>
</gene>
<sequence length="74" mass="8110">MSEGLTDEAIESLKKRIKRLSAQAIEHKMRLHDLAEDLPVGWETIREVATETYEAYQALAAARAELAGAGGGRD</sequence>
<dbReference type="PIRSF" id="PIRSF037676">
    <property type="entry name" value="DUF683"/>
    <property type="match status" value="1"/>
</dbReference>
<evidence type="ECO:0000313" key="3">
    <source>
        <dbReference type="EMBL" id="RCN56765.1"/>
    </source>
</evidence>
<comment type="similarity">
    <text evidence="2">Belongs to the UPF0437 family.</text>
</comment>
<dbReference type="InterPro" id="IPR007774">
    <property type="entry name" value="Put_N_fixation"/>
</dbReference>
<protein>
    <submittedName>
        <fullName evidence="3">Uncharacterized protein</fullName>
    </submittedName>
</protein>
<dbReference type="InterPro" id="IPR029012">
    <property type="entry name" value="Helix_hairpin_bin_sf"/>
</dbReference>
<dbReference type="OrthoDB" id="3216579at2"/>
<dbReference type="RefSeq" id="WP_065972019.1">
    <property type="nucleotide sequence ID" value="NZ_CP080624.1"/>
</dbReference>
<organism evidence="3 4">
    <name type="scientific">Acidiferrobacter thiooxydans</name>
    <dbReference type="NCBI Taxonomy" id="163359"/>
    <lineage>
        <taxon>Bacteria</taxon>
        <taxon>Pseudomonadati</taxon>
        <taxon>Pseudomonadota</taxon>
        <taxon>Gammaproteobacteria</taxon>
        <taxon>Acidiferrobacterales</taxon>
        <taxon>Acidiferrobacteraceae</taxon>
        <taxon>Acidiferrobacter</taxon>
    </lineage>
</organism>
<proteinExistence type="inferred from homology"/>